<dbReference type="InterPro" id="IPR009293">
    <property type="entry name" value="UPF0478"/>
</dbReference>
<keyword evidence="3" id="KW-1185">Reference proteome</keyword>
<evidence type="ECO:0000256" key="1">
    <source>
        <dbReference type="SAM" id="Phobius"/>
    </source>
</evidence>
<gene>
    <name evidence="2" type="ORF">JVW63_10935</name>
</gene>
<dbReference type="RefSeq" id="WP_204736381.1">
    <property type="nucleotide sequence ID" value="NZ_CP059676.1"/>
</dbReference>
<name>A0ABS2TIM2_9ACTO</name>
<dbReference type="EMBL" id="JAFFJS010000007">
    <property type="protein sequence ID" value="MBM9434208.1"/>
    <property type="molecule type" value="Genomic_DNA"/>
</dbReference>
<feature type="transmembrane region" description="Helical" evidence="1">
    <location>
        <begin position="6"/>
        <end position="25"/>
    </location>
</feature>
<keyword evidence="1" id="KW-1133">Transmembrane helix</keyword>
<comment type="caution">
    <text evidence="2">The sequence shown here is derived from an EMBL/GenBank/DDBJ whole genome shotgun (WGS) entry which is preliminary data.</text>
</comment>
<organism evidence="2 3">
    <name type="scientific">Flaviflexus equikiangi</name>
    <dbReference type="NCBI Taxonomy" id="2758573"/>
    <lineage>
        <taxon>Bacteria</taxon>
        <taxon>Bacillati</taxon>
        <taxon>Actinomycetota</taxon>
        <taxon>Actinomycetes</taxon>
        <taxon>Actinomycetales</taxon>
        <taxon>Actinomycetaceae</taxon>
        <taxon>Flaviflexus</taxon>
    </lineage>
</organism>
<dbReference type="Proteomes" id="UP000705983">
    <property type="component" value="Unassembled WGS sequence"/>
</dbReference>
<evidence type="ECO:0000313" key="3">
    <source>
        <dbReference type="Proteomes" id="UP000705983"/>
    </source>
</evidence>
<sequence>MEITLGGIAALIAALAFVVLVVFLIRPLAKLGSTFDELTASVEKLTDETIPALTNAAETVARTNAQLERVDTITSAAARTAEDISATTTIITSTVSAPFLAVRRFVGKMRRGR</sequence>
<dbReference type="Pfam" id="PF06103">
    <property type="entry name" value="DUF948"/>
    <property type="match status" value="1"/>
</dbReference>
<keyword evidence="1" id="KW-0812">Transmembrane</keyword>
<reference evidence="3" key="1">
    <citation type="submission" date="2021-02" db="EMBL/GenBank/DDBJ databases">
        <title>Leucobacter sp. CX169.</title>
        <authorList>
            <person name="Cheng Y."/>
        </authorList>
    </citation>
    <scope>NUCLEOTIDE SEQUENCE [LARGE SCALE GENOMIC DNA]</scope>
    <source>
        <strain evidence="3">JY899</strain>
    </source>
</reference>
<evidence type="ECO:0000313" key="2">
    <source>
        <dbReference type="EMBL" id="MBM9434208.1"/>
    </source>
</evidence>
<keyword evidence="1" id="KW-0472">Membrane</keyword>
<accession>A0ABS2TIM2</accession>
<protein>
    <submittedName>
        <fullName evidence="2">DUF948 domain-containing protein</fullName>
    </submittedName>
</protein>
<proteinExistence type="predicted"/>